<feature type="compositionally biased region" description="Basic and acidic residues" evidence="1">
    <location>
        <begin position="108"/>
        <end position="128"/>
    </location>
</feature>
<evidence type="ECO:0000256" key="2">
    <source>
        <dbReference type="SAM" id="Phobius"/>
    </source>
</evidence>
<evidence type="ECO:0000313" key="4">
    <source>
        <dbReference type="Proteomes" id="UP000319014"/>
    </source>
</evidence>
<evidence type="ECO:0000256" key="1">
    <source>
        <dbReference type="SAM" id="MobiDB-lite"/>
    </source>
</evidence>
<feature type="transmembrane region" description="Helical" evidence="2">
    <location>
        <begin position="48"/>
        <end position="68"/>
    </location>
</feature>
<accession>A0A521BQG1</accession>
<proteinExistence type="predicted"/>
<feature type="transmembrane region" description="Helical" evidence="2">
    <location>
        <begin position="74"/>
        <end position="94"/>
    </location>
</feature>
<dbReference type="Pfam" id="PF03334">
    <property type="entry name" value="PhaG_MnhG_YufB"/>
    <property type="match status" value="1"/>
</dbReference>
<dbReference type="Proteomes" id="UP000319014">
    <property type="component" value="Unassembled WGS sequence"/>
</dbReference>
<evidence type="ECO:0000313" key="3">
    <source>
        <dbReference type="EMBL" id="SMO49387.1"/>
    </source>
</evidence>
<name>A0A521BQG1_9RHOB</name>
<gene>
    <name evidence="3" type="ORF">SAMN06265221_10362</name>
</gene>
<dbReference type="AlphaFoldDB" id="A0A521BQG1"/>
<dbReference type="RefSeq" id="WP_142661944.1">
    <property type="nucleotide sequence ID" value="NZ_FXTK01000003.1"/>
</dbReference>
<dbReference type="GO" id="GO:0015385">
    <property type="term" value="F:sodium:proton antiporter activity"/>
    <property type="evidence" value="ECO:0007669"/>
    <property type="project" value="TreeGrafter"/>
</dbReference>
<dbReference type="PANTHER" id="PTHR34703:SF1">
    <property type="entry name" value="ANTIPORTER SUBUNIT MNHG2-RELATED"/>
    <property type="match status" value="1"/>
</dbReference>
<dbReference type="EMBL" id="FXTK01000003">
    <property type="protein sequence ID" value="SMO49387.1"/>
    <property type="molecule type" value="Genomic_DNA"/>
</dbReference>
<dbReference type="OrthoDB" id="4427992at2"/>
<feature type="region of interest" description="Disordered" evidence="1">
    <location>
        <begin position="108"/>
        <end position="164"/>
    </location>
</feature>
<keyword evidence="2" id="KW-1133">Transmembrane helix</keyword>
<keyword evidence="2" id="KW-0812">Transmembrane</keyword>
<protein>
    <submittedName>
        <fullName evidence="3">Multisubunit potassium/proton antiporter, PhaG subunit</fullName>
    </submittedName>
</protein>
<keyword evidence="4" id="KW-1185">Reference proteome</keyword>
<dbReference type="PANTHER" id="PTHR34703">
    <property type="entry name" value="ANTIPORTER SUBUNIT MNHG2-RELATED"/>
    <property type="match status" value="1"/>
</dbReference>
<dbReference type="NCBIfam" id="TIGR01300">
    <property type="entry name" value="CPA3_mnhG_phaG"/>
    <property type="match status" value="1"/>
</dbReference>
<feature type="compositionally biased region" description="Basic and acidic residues" evidence="1">
    <location>
        <begin position="146"/>
        <end position="164"/>
    </location>
</feature>
<keyword evidence="2" id="KW-0472">Membrane</keyword>
<organism evidence="3 4">
    <name type="scientific">Paracoccus laeviglucosivorans</name>
    <dbReference type="NCBI Taxonomy" id="1197861"/>
    <lineage>
        <taxon>Bacteria</taxon>
        <taxon>Pseudomonadati</taxon>
        <taxon>Pseudomonadota</taxon>
        <taxon>Alphaproteobacteria</taxon>
        <taxon>Rhodobacterales</taxon>
        <taxon>Paracoccaceae</taxon>
        <taxon>Paracoccus</taxon>
    </lineage>
</organism>
<reference evidence="3 4" key="1">
    <citation type="submission" date="2017-05" db="EMBL/GenBank/DDBJ databases">
        <authorList>
            <person name="Varghese N."/>
            <person name="Submissions S."/>
        </authorList>
    </citation>
    <scope>NUCLEOTIDE SEQUENCE [LARGE SCALE GENOMIC DNA]</scope>
    <source>
        <strain evidence="3 4">DSM 100094</strain>
    </source>
</reference>
<sequence>MRHLEQLPPVAAIIIALFVVLGSTLALLGSIGLFRLKSFYQRLHAPTMAYSYGTLLIVVGSMAMFSLIEKRPVLHELVIGIFMLITPPVTLLMLGRAALRRDRDTKLGHDELVPPRIPPGERGKKGPRDVSGYGEGMLDKSVLPHTKAETRELRDPDDLHDPTD</sequence>
<dbReference type="InterPro" id="IPR005133">
    <property type="entry name" value="PhaG_MnhG_YufB"/>
</dbReference>
<feature type="transmembrane region" description="Helical" evidence="2">
    <location>
        <begin position="12"/>
        <end position="36"/>
    </location>
</feature>